<name>A0A8T1UBI4_9STRA</name>
<feature type="transmembrane region" description="Helical" evidence="1">
    <location>
        <begin position="12"/>
        <end position="31"/>
    </location>
</feature>
<dbReference type="VEuPathDB" id="FungiDB:PC110_g5636"/>
<evidence type="ECO:0000313" key="3">
    <source>
        <dbReference type="Proteomes" id="UP000688947"/>
    </source>
</evidence>
<feature type="transmembrane region" description="Helical" evidence="1">
    <location>
        <begin position="38"/>
        <end position="65"/>
    </location>
</feature>
<dbReference type="Proteomes" id="UP000688947">
    <property type="component" value="Unassembled WGS sequence"/>
</dbReference>
<organism evidence="2 3">
    <name type="scientific">Phytophthora cactorum</name>
    <dbReference type="NCBI Taxonomy" id="29920"/>
    <lineage>
        <taxon>Eukaryota</taxon>
        <taxon>Sar</taxon>
        <taxon>Stramenopiles</taxon>
        <taxon>Oomycota</taxon>
        <taxon>Peronosporomycetes</taxon>
        <taxon>Peronosporales</taxon>
        <taxon>Peronosporaceae</taxon>
        <taxon>Phytophthora</taxon>
    </lineage>
</organism>
<accession>A0A8T1UBI4</accession>
<dbReference type="OrthoDB" id="102936at2759"/>
<dbReference type="EMBL" id="JAENGZ010000499">
    <property type="protein sequence ID" value="KAG6958265.1"/>
    <property type="molecule type" value="Genomic_DNA"/>
</dbReference>
<feature type="transmembrane region" description="Helical" evidence="1">
    <location>
        <begin position="77"/>
        <end position="98"/>
    </location>
</feature>
<keyword evidence="1" id="KW-0472">Membrane</keyword>
<comment type="caution">
    <text evidence="2">The sequence shown here is derived from an EMBL/GenBank/DDBJ whole genome shotgun (WGS) entry which is preliminary data.</text>
</comment>
<evidence type="ECO:0000313" key="2">
    <source>
        <dbReference type="EMBL" id="KAG6958265.1"/>
    </source>
</evidence>
<keyword evidence="1" id="KW-0812">Transmembrane</keyword>
<gene>
    <name evidence="2" type="ORF">JG687_00009505</name>
</gene>
<protein>
    <submittedName>
        <fullName evidence="2">Uncharacterized protein</fullName>
    </submittedName>
</protein>
<proteinExistence type="predicted"/>
<evidence type="ECO:0000256" key="1">
    <source>
        <dbReference type="SAM" id="Phobius"/>
    </source>
</evidence>
<sequence>MAISYPAYQLLFNSVTGSAYELSVFLLLPVLKLVLKNLVAICLADLADLIPENIIFTVHFFNAIYLATSMQSASSTFAVSAIMIIDLLGTGMTLYRIYRSSNRIMKHLQQTIGPSIAKDNLLAAAYSLCHYHDKFTKEERTQVQVRSFFPHQLSTEGHDLLRKLENGTGPTFPSSSNTQSMPTIKNVLPAGSGPLIGSRWSTMIQPVGPTKVTSVQVTRTKRSCNVNAIAIAAVPSVQHIASLRKILATLFTLECMILAEYIEFIIPLLYGNYVLMMVHLPSARYHTELTNVTMENVVSTVYMVFLYGLLEVGSFILLVLLLKRGCGMQALYHLAFVLETQMLPIQSKIIGWTLITLGFRVVHFGVDFTFQFSWITDQNRVT</sequence>
<keyword evidence="1" id="KW-1133">Transmembrane helix</keyword>
<feature type="transmembrane region" description="Helical" evidence="1">
    <location>
        <begin position="246"/>
        <end position="270"/>
    </location>
</feature>
<dbReference type="AlphaFoldDB" id="A0A8T1UBI4"/>
<feature type="transmembrane region" description="Helical" evidence="1">
    <location>
        <begin position="301"/>
        <end position="322"/>
    </location>
</feature>
<reference evidence="2" key="1">
    <citation type="submission" date="2021-01" db="EMBL/GenBank/DDBJ databases">
        <title>Phytophthora aleatoria, a newly-described species from Pinus radiata is distinct from Phytophthora cactorum isolates based on comparative genomics.</title>
        <authorList>
            <person name="Mcdougal R."/>
            <person name="Panda P."/>
            <person name="Williams N."/>
            <person name="Studholme D.J."/>
        </authorList>
    </citation>
    <scope>NUCLEOTIDE SEQUENCE</scope>
    <source>
        <strain evidence="2">NZFS 3830</strain>
    </source>
</reference>